<proteinExistence type="predicted"/>
<gene>
    <name evidence="3" type="ORF">CAMP_LOCUS16896</name>
</gene>
<dbReference type="PROSITE" id="PS50279">
    <property type="entry name" value="BPTI_KUNITZ_2"/>
    <property type="match status" value="1"/>
</dbReference>
<dbReference type="Gene3D" id="4.10.410.10">
    <property type="entry name" value="Pancreatic trypsin inhibitor Kunitz domain"/>
    <property type="match status" value="1"/>
</dbReference>
<dbReference type="Proteomes" id="UP001152747">
    <property type="component" value="Unassembled WGS sequence"/>
</dbReference>
<dbReference type="PANTHER" id="PTHR47248:SF8">
    <property type="entry name" value="BPTI_KUNITZ INHIBITOR DOMAIN-CONTAINING PROTEIN-RELATED"/>
    <property type="match status" value="1"/>
</dbReference>
<comment type="caution">
    <text evidence="3">The sequence shown here is derived from an EMBL/GenBank/DDBJ whole genome shotgun (WGS) entry which is preliminary data.</text>
</comment>
<name>A0A9P1J3E8_9PELO</name>
<feature type="chain" id="PRO_5040484960" description="BPTI/Kunitz inhibitor domain-containing protein" evidence="1">
    <location>
        <begin position="17"/>
        <end position="181"/>
    </location>
</feature>
<feature type="signal peptide" evidence="1">
    <location>
        <begin position="1"/>
        <end position="16"/>
    </location>
</feature>
<dbReference type="GO" id="GO:0004867">
    <property type="term" value="F:serine-type endopeptidase inhibitor activity"/>
    <property type="evidence" value="ECO:0007669"/>
    <property type="project" value="InterPro"/>
</dbReference>
<dbReference type="InterPro" id="IPR002223">
    <property type="entry name" value="Kunitz_BPTI"/>
</dbReference>
<protein>
    <recommendedName>
        <fullName evidence="2">BPTI/Kunitz inhibitor domain-containing protein</fullName>
    </recommendedName>
</protein>
<sequence>MKVFSLILVFVNFTFSQIYNCEEKFSAGKKCGTTDNSTVKYYFDNELSFCYPYKYLGCEESVNSFESEQSCLEFCKPADQVNCGGNVKPDDTCMGIEDKQCKPGNVCINGGMIGLCCNAKIQEQWDSEHSPKCVKSTEKIVEIKTWYGSAPLIGRKCTHNFCPTGSTCVQKKWTAHCCTKK</sequence>
<keyword evidence="1" id="KW-0732">Signal</keyword>
<accession>A0A9P1J3E8</accession>
<evidence type="ECO:0000313" key="3">
    <source>
        <dbReference type="EMBL" id="CAI5454259.1"/>
    </source>
</evidence>
<dbReference type="InterPro" id="IPR052861">
    <property type="entry name" value="BPTI/Kunitz_domain"/>
</dbReference>
<dbReference type="EMBL" id="CANHGI010000006">
    <property type="protein sequence ID" value="CAI5454259.1"/>
    <property type="molecule type" value="Genomic_DNA"/>
</dbReference>
<dbReference type="SMART" id="SM00131">
    <property type="entry name" value="KU"/>
    <property type="match status" value="1"/>
</dbReference>
<dbReference type="AlphaFoldDB" id="A0A9P1J3E8"/>
<dbReference type="InterPro" id="IPR036880">
    <property type="entry name" value="Kunitz_BPTI_sf"/>
</dbReference>
<feature type="domain" description="BPTI/Kunitz inhibitor" evidence="2">
    <location>
        <begin position="21"/>
        <end position="75"/>
    </location>
</feature>
<dbReference type="Pfam" id="PF00014">
    <property type="entry name" value="Kunitz_BPTI"/>
    <property type="match status" value="1"/>
</dbReference>
<dbReference type="OrthoDB" id="4473401at2759"/>
<evidence type="ECO:0000313" key="4">
    <source>
        <dbReference type="Proteomes" id="UP001152747"/>
    </source>
</evidence>
<keyword evidence="4" id="KW-1185">Reference proteome</keyword>
<reference evidence="3" key="1">
    <citation type="submission" date="2022-11" db="EMBL/GenBank/DDBJ databases">
        <authorList>
            <person name="Kikuchi T."/>
        </authorList>
    </citation>
    <scope>NUCLEOTIDE SEQUENCE</scope>
    <source>
        <strain evidence="3">PS1010</strain>
    </source>
</reference>
<dbReference type="PANTHER" id="PTHR47248">
    <property type="entry name" value="PROTEIN CBG06772"/>
    <property type="match status" value="1"/>
</dbReference>
<organism evidence="3 4">
    <name type="scientific">Caenorhabditis angaria</name>
    <dbReference type="NCBI Taxonomy" id="860376"/>
    <lineage>
        <taxon>Eukaryota</taxon>
        <taxon>Metazoa</taxon>
        <taxon>Ecdysozoa</taxon>
        <taxon>Nematoda</taxon>
        <taxon>Chromadorea</taxon>
        <taxon>Rhabditida</taxon>
        <taxon>Rhabditina</taxon>
        <taxon>Rhabditomorpha</taxon>
        <taxon>Rhabditoidea</taxon>
        <taxon>Rhabditidae</taxon>
        <taxon>Peloderinae</taxon>
        <taxon>Caenorhabditis</taxon>
    </lineage>
</organism>
<evidence type="ECO:0000256" key="1">
    <source>
        <dbReference type="SAM" id="SignalP"/>
    </source>
</evidence>
<dbReference type="SUPFAM" id="SSF57362">
    <property type="entry name" value="BPTI-like"/>
    <property type="match status" value="1"/>
</dbReference>
<evidence type="ECO:0000259" key="2">
    <source>
        <dbReference type="PROSITE" id="PS50279"/>
    </source>
</evidence>